<dbReference type="EMBL" id="CP001632">
    <property type="protein sequence ID" value="ACU93266.1"/>
    <property type="molecule type" value="Genomic_DNA"/>
</dbReference>
<dbReference type="PROSITE" id="PS51257">
    <property type="entry name" value="PROKAR_LIPOPROTEIN"/>
    <property type="match status" value="1"/>
</dbReference>
<evidence type="ECO:0000313" key="2">
    <source>
        <dbReference type="Proteomes" id="UP000006650"/>
    </source>
</evidence>
<dbReference type="KEGG" id="coc:Coch_1721"/>
<sequence>MKHKLFLVAFIAGFLAITACKKDENKGEEGKTLKVYLTYGEYDNPLVGRKIYAFIDPKKIAVTLLEQDKEGTIDGTKSIRGQNITDNTGSYILFSNLKVGYTYIIITKNNSCLRNTKEKNKVKIEPYHNGLVYNVEFYQESNIIVNNFLGKEVYYTIDKPEYEGIDAQNMWFSNSSRQITIKPKVYDNNQISSLDSYYKHTLMLYDSPNDTIRLVKTINFEVREGCEPTIINLKP</sequence>
<reference evidence="1 2" key="1">
    <citation type="journal article" date="2009" name="Stand. Genomic Sci.">
        <title>Complete genome sequence of Capnocytophaga ochracea type strain (VPI 2845).</title>
        <authorList>
            <person name="Mavrommatis K."/>
            <person name="Gronow S."/>
            <person name="Saunders E."/>
            <person name="Land M."/>
            <person name="Lapidus A."/>
            <person name="Copeland A."/>
            <person name="Glavina Del Rio T."/>
            <person name="Nolan M."/>
            <person name="Lucas S."/>
            <person name="Chen F."/>
            <person name="Tice H."/>
            <person name="Cheng J.F."/>
            <person name="Bruce D."/>
            <person name="Goodwin L."/>
            <person name="Pitluck S."/>
            <person name="Pati A."/>
            <person name="Ivanova N."/>
            <person name="Chen A."/>
            <person name="Palaniappan K."/>
            <person name="Chain P."/>
            <person name="Hauser L."/>
            <person name="Chang Y.J."/>
            <person name="Jeffries C.D."/>
            <person name="Brettin T."/>
            <person name="Detter J.C."/>
            <person name="Han C."/>
            <person name="Bristow J."/>
            <person name="Goker M."/>
            <person name="Rohde M."/>
            <person name="Eisen J.A."/>
            <person name="Markowitz V."/>
            <person name="Kyrpides N.C."/>
            <person name="Klenk H.P."/>
            <person name="Hugenholtz P."/>
        </authorList>
    </citation>
    <scope>NUCLEOTIDE SEQUENCE [LARGE SCALE GENOMIC DNA]</scope>
    <source>
        <strain evidence="2">ATCC 27872 / DSM 7271 / JCM 12966 / VPI 2845</strain>
    </source>
</reference>
<name>C7M7S2_CAPOD</name>
<keyword evidence="2" id="KW-1185">Reference proteome</keyword>
<gene>
    <name evidence="1" type="ordered locus">Coch_1721</name>
</gene>
<dbReference type="GeneID" id="29675175"/>
<dbReference type="RefSeq" id="WP_015782775.1">
    <property type="nucleotide sequence ID" value="NC_013162.1"/>
</dbReference>
<evidence type="ECO:0000313" key="1">
    <source>
        <dbReference type="EMBL" id="ACU93266.1"/>
    </source>
</evidence>
<evidence type="ECO:0008006" key="3">
    <source>
        <dbReference type="Google" id="ProtNLM"/>
    </source>
</evidence>
<proteinExistence type="predicted"/>
<dbReference type="Proteomes" id="UP000006650">
    <property type="component" value="Chromosome"/>
</dbReference>
<organism evidence="1 2">
    <name type="scientific">Capnocytophaga ochracea (strain ATCC 27872 / DSM 7271 / CCUG 9716 / JCM 12966 / NCTC 12371 / SS31 / VPI 2845)</name>
    <name type="common">Bacteroides ochraceus</name>
    <dbReference type="NCBI Taxonomy" id="521097"/>
    <lineage>
        <taxon>Bacteria</taxon>
        <taxon>Pseudomonadati</taxon>
        <taxon>Bacteroidota</taxon>
        <taxon>Flavobacteriia</taxon>
        <taxon>Flavobacteriales</taxon>
        <taxon>Flavobacteriaceae</taxon>
        <taxon>Capnocytophaga</taxon>
    </lineage>
</organism>
<dbReference type="AlphaFoldDB" id="C7M7S2"/>
<dbReference type="HOGENOM" id="CLU_1178529_0_0_10"/>
<accession>C7M7S2</accession>
<protein>
    <recommendedName>
        <fullName evidence="3">Lipoprotein</fullName>
    </recommendedName>
</protein>